<organism evidence="1 2">
    <name type="scientific">Acidihalobacter aeolianus</name>
    <dbReference type="NCBI Taxonomy" id="2792603"/>
    <lineage>
        <taxon>Bacteria</taxon>
        <taxon>Pseudomonadati</taxon>
        <taxon>Pseudomonadota</taxon>
        <taxon>Gammaproteobacteria</taxon>
        <taxon>Chromatiales</taxon>
        <taxon>Ectothiorhodospiraceae</taxon>
        <taxon>Acidihalobacter</taxon>
    </lineage>
</organism>
<dbReference type="EMBL" id="CP017448">
    <property type="protein sequence ID" value="AOV16911.1"/>
    <property type="molecule type" value="Genomic_DNA"/>
</dbReference>
<dbReference type="Pfam" id="PF04430">
    <property type="entry name" value="DUF498"/>
    <property type="match status" value="1"/>
</dbReference>
<evidence type="ECO:0000313" key="1">
    <source>
        <dbReference type="EMBL" id="AOV16911.1"/>
    </source>
</evidence>
<dbReference type="AlphaFoldDB" id="A0A1D8K7G8"/>
<evidence type="ECO:0008006" key="3">
    <source>
        <dbReference type="Google" id="ProtNLM"/>
    </source>
</evidence>
<dbReference type="PANTHER" id="PTHR21192">
    <property type="entry name" value="NUCLEAR PROTEIN E3-3"/>
    <property type="match status" value="1"/>
</dbReference>
<dbReference type="SUPFAM" id="SSF64076">
    <property type="entry name" value="MTH938-like"/>
    <property type="match status" value="1"/>
</dbReference>
<gene>
    <name evidence="1" type="ORF">BJI67_07400</name>
</gene>
<reference evidence="1 2" key="1">
    <citation type="submission" date="2016-09" db="EMBL/GenBank/DDBJ databases">
        <title>Acidihalobacter prosperus V6 (DSM14174).</title>
        <authorList>
            <person name="Khaleque H.N."/>
            <person name="Ramsay J.P."/>
            <person name="Murphy R.J.T."/>
            <person name="Kaksonen A.H."/>
            <person name="Boxall N.J."/>
            <person name="Watkin E.L.J."/>
        </authorList>
    </citation>
    <scope>NUCLEOTIDE SEQUENCE [LARGE SCALE GENOMIC DNA]</scope>
    <source>
        <strain evidence="1 2">V6</strain>
    </source>
</reference>
<dbReference type="CDD" id="cd05560">
    <property type="entry name" value="Xcc1710_like"/>
    <property type="match status" value="1"/>
</dbReference>
<dbReference type="Proteomes" id="UP000095342">
    <property type="component" value="Chromosome"/>
</dbReference>
<accession>A0A1D8K7G8</accession>
<evidence type="ECO:0000313" key="2">
    <source>
        <dbReference type="Proteomes" id="UP000095342"/>
    </source>
</evidence>
<proteinExistence type="predicted"/>
<dbReference type="RefSeq" id="WP_070072494.1">
    <property type="nucleotide sequence ID" value="NZ_CP017448.1"/>
</dbReference>
<sequence>MRFTEDSTDAYCIIDAHGSGWVSVNHVIYRHSLIVTPQRIEPWRPAGFSDLVGEDLRGLQDYSPEVILIGTGSCQRFPNAELLSMIRNAEASYEFMDTAAACRTYTILMAEKRLVLAAMLVDE</sequence>
<dbReference type="InterPro" id="IPR036748">
    <property type="entry name" value="MTH938-like_sf"/>
</dbReference>
<name>A0A1D8K7G8_9GAMM</name>
<dbReference type="InterPro" id="IPR007523">
    <property type="entry name" value="NDUFAF3/AAMDC"/>
</dbReference>
<keyword evidence="2" id="KW-1185">Reference proteome</keyword>
<dbReference type="PANTHER" id="PTHR21192:SF2">
    <property type="entry name" value="NADH DEHYDROGENASE [UBIQUINONE] 1 ALPHA SUBCOMPLEX ASSEMBLY FACTOR 3"/>
    <property type="match status" value="1"/>
</dbReference>
<protein>
    <recommendedName>
        <fullName evidence="3">Xcc1710-like domain-containing protein</fullName>
    </recommendedName>
</protein>
<dbReference type="Gene3D" id="3.40.1230.10">
    <property type="entry name" value="MTH938-like"/>
    <property type="match status" value="1"/>
</dbReference>
<dbReference type="KEGG" id="aaeo:BJI67_07400"/>